<evidence type="ECO:0000313" key="2">
    <source>
        <dbReference type="EMBL" id="MCJ2177357.1"/>
    </source>
</evidence>
<comment type="caution">
    <text evidence="2">The sequence shown here is derived from an EMBL/GenBank/DDBJ whole genome shotgun (WGS) entry which is preliminary data.</text>
</comment>
<keyword evidence="3" id="KW-1185">Reference proteome</keyword>
<dbReference type="Gene3D" id="3.90.190.10">
    <property type="entry name" value="Protein tyrosine phosphatase superfamily"/>
    <property type="match status" value="1"/>
</dbReference>
<dbReference type="InterPro" id="IPR026893">
    <property type="entry name" value="Tyr/Ser_Pase_IphP-type"/>
</dbReference>
<dbReference type="Proteomes" id="UP001162880">
    <property type="component" value="Unassembled WGS sequence"/>
</dbReference>
<organism evidence="2 3">
    <name type="scientific">Novosphingobium album</name>
    <name type="common">ex Hu et al. 2023</name>
    <dbReference type="NCBI Taxonomy" id="2930093"/>
    <lineage>
        <taxon>Bacteria</taxon>
        <taxon>Pseudomonadati</taxon>
        <taxon>Pseudomonadota</taxon>
        <taxon>Alphaproteobacteria</taxon>
        <taxon>Sphingomonadales</taxon>
        <taxon>Sphingomonadaceae</taxon>
        <taxon>Novosphingobium</taxon>
    </lineage>
</organism>
<reference evidence="2" key="1">
    <citation type="submission" date="2022-03" db="EMBL/GenBank/DDBJ databases">
        <title>Identification of a novel bacterium isolated from mangrove sediments.</title>
        <authorList>
            <person name="Pan X."/>
        </authorList>
    </citation>
    <scope>NUCLEOTIDE SEQUENCE</scope>
    <source>
        <strain evidence="2">B2580</strain>
    </source>
</reference>
<evidence type="ECO:0000256" key="1">
    <source>
        <dbReference type="ARBA" id="ARBA00009580"/>
    </source>
</evidence>
<sequence>MEDDLARRLLPLEGGINFRDMGGYPVRDGRRVKWGKLYRSGSMARLTPADEAYLAGLRFRCVVDFRSVREQEHAPNRWCPAAGVPYWSRDHREVFGQLHTMAERGIDSEDQAVAVMEDGFRHLPFQQAPAYAELVRRIADGHVPIAFNCTAGKDRTGGAAALVLSILGAARETIVADFTTTERAVDLRTAFGARPQDASSPYARLSEPVMAALAGARPSYITAFLDAIDERCDSVDGYLEEIGVPADTAAAVRAELLE</sequence>
<name>A0ABT0AX54_9SPHN</name>
<dbReference type="Pfam" id="PF13350">
    <property type="entry name" value="Y_phosphatase3"/>
    <property type="match status" value="1"/>
</dbReference>
<gene>
    <name evidence="2" type="ORF">MTR64_02155</name>
</gene>
<dbReference type="PANTHER" id="PTHR31126:SF1">
    <property type="entry name" value="TYROSINE SPECIFIC PROTEIN PHOSPHATASES DOMAIN-CONTAINING PROTEIN"/>
    <property type="match status" value="1"/>
</dbReference>
<comment type="similarity">
    <text evidence="1">Belongs to the protein-tyrosine phosphatase family.</text>
</comment>
<dbReference type="InterPro" id="IPR029021">
    <property type="entry name" value="Prot-tyrosine_phosphatase-like"/>
</dbReference>
<dbReference type="RefSeq" id="WP_243990245.1">
    <property type="nucleotide sequence ID" value="NZ_JALHLE010000002.1"/>
</dbReference>
<dbReference type="SUPFAM" id="SSF52799">
    <property type="entry name" value="(Phosphotyrosine protein) phosphatases II"/>
    <property type="match status" value="1"/>
</dbReference>
<evidence type="ECO:0000313" key="3">
    <source>
        <dbReference type="Proteomes" id="UP001162880"/>
    </source>
</evidence>
<dbReference type="PANTHER" id="PTHR31126">
    <property type="entry name" value="TYROSINE-PROTEIN PHOSPHATASE"/>
    <property type="match status" value="1"/>
</dbReference>
<protein>
    <submittedName>
        <fullName evidence="2">Tyrosine-protein phosphatase</fullName>
    </submittedName>
</protein>
<accession>A0ABT0AX54</accession>
<proteinExistence type="inferred from homology"/>
<dbReference type="EMBL" id="JALHLE010000002">
    <property type="protein sequence ID" value="MCJ2177357.1"/>
    <property type="molecule type" value="Genomic_DNA"/>
</dbReference>